<protein>
    <recommendedName>
        <fullName evidence="4">CUB domain-containing protein</fullName>
    </recommendedName>
</protein>
<dbReference type="PROSITE" id="PS01180">
    <property type="entry name" value="CUB"/>
    <property type="match status" value="1"/>
</dbReference>
<proteinExistence type="predicted"/>
<keyword evidence="1" id="KW-1015">Disulfide bond</keyword>
<evidence type="ECO:0000313" key="5">
    <source>
        <dbReference type="EMBL" id="ODM86559.1"/>
    </source>
</evidence>
<reference evidence="5 6" key="1">
    <citation type="journal article" date="2016" name="Genome Biol. Evol.">
        <title>Gene Family Evolution Reflects Adaptation to Soil Environmental Stressors in the Genome of the Collembolan Orchesella cincta.</title>
        <authorList>
            <person name="Faddeeva-Vakhrusheva A."/>
            <person name="Derks M.F."/>
            <person name="Anvar S.Y."/>
            <person name="Agamennone V."/>
            <person name="Suring W."/>
            <person name="Smit S."/>
            <person name="van Straalen N.M."/>
            <person name="Roelofs D."/>
        </authorList>
    </citation>
    <scope>NUCLEOTIDE SEQUENCE [LARGE SCALE GENOMIC DNA]</scope>
    <source>
        <tissue evidence="5">Mixed pool</tissue>
    </source>
</reference>
<dbReference type="InterPro" id="IPR000859">
    <property type="entry name" value="CUB_dom"/>
</dbReference>
<evidence type="ECO:0000256" key="3">
    <source>
        <dbReference type="SAM" id="SignalP"/>
    </source>
</evidence>
<dbReference type="EMBL" id="LJIJ01008255">
    <property type="protein sequence ID" value="ODM86559.1"/>
    <property type="molecule type" value="Genomic_DNA"/>
</dbReference>
<comment type="caution">
    <text evidence="2">Lacks conserved residue(s) required for the propagation of feature annotation.</text>
</comment>
<feature type="domain" description="CUB" evidence="4">
    <location>
        <begin position="37"/>
        <end position="180"/>
    </location>
</feature>
<organism evidence="5 6">
    <name type="scientific">Orchesella cincta</name>
    <name type="common">Springtail</name>
    <name type="synonym">Podura cincta</name>
    <dbReference type="NCBI Taxonomy" id="48709"/>
    <lineage>
        <taxon>Eukaryota</taxon>
        <taxon>Metazoa</taxon>
        <taxon>Ecdysozoa</taxon>
        <taxon>Arthropoda</taxon>
        <taxon>Hexapoda</taxon>
        <taxon>Collembola</taxon>
        <taxon>Entomobryomorpha</taxon>
        <taxon>Entomobryoidea</taxon>
        <taxon>Orchesellidae</taxon>
        <taxon>Orchesellinae</taxon>
        <taxon>Orchesella</taxon>
    </lineage>
</organism>
<evidence type="ECO:0000313" key="6">
    <source>
        <dbReference type="Proteomes" id="UP000094527"/>
    </source>
</evidence>
<evidence type="ECO:0000256" key="2">
    <source>
        <dbReference type="PROSITE-ProRule" id="PRU00059"/>
    </source>
</evidence>
<dbReference type="Proteomes" id="UP000094527">
    <property type="component" value="Unassembled WGS sequence"/>
</dbReference>
<sequence length="219" mass="24338">MKNFAASPVAALLLLFIAVALASPVVLPVSEQTSEVCGEVLNATEGGIIYKPFETAQPNERCVWVIRSPNATDYSLEMVYMGYSSTSQETNVVATCLMNHLWTNTHEALNRTGTFARASERNKPSCIEPPVCYPFLTGAADNPLDIDYTAKFLIYIIDASKTPRKYQPCHKGFAENPFLNSVTNAPLLLRYSRSAFGNSILKRYLSWYMTERKTTTTNA</sequence>
<gene>
    <name evidence="5" type="ORF">Ocin01_20123</name>
</gene>
<dbReference type="AlphaFoldDB" id="A0A1D2M0R7"/>
<feature type="signal peptide" evidence="3">
    <location>
        <begin position="1"/>
        <end position="22"/>
    </location>
</feature>
<keyword evidence="6" id="KW-1185">Reference proteome</keyword>
<evidence type="ECO:0000256" key="1">
    <source>
        <dbReference type="ARBA" id="ARBA00023157"/>
    </source>
</evidence>
<feature type="chain" id="PRO_5008903352" description="CUB domain-containing protein" evidence="3">
    <location>
        <begin position="23"/>
        <end position="219"/>
    </location>
</feature>
<name>A0A1D2M0R7_ORCCI</name>
<comment type="caution">
    <text evidence="5">The sequence shown here is derived from an EMBL/GenBank/DDBJ whole genome shotgun (WGS) entry which is preliminary data.</text>
</comment>
<accession>A0A1D2M0R7</accession>
<evidence type="ECO:0000259" key="4">
    <source>
        <dbReference type="PROSITE" id="PS01180"/>
    </source>
</evidence>
<keyword evidence="3" id="KW-0732">Signal</keyword>